<gene>
    <name evidence="1" type="ORF">CK820_G0054369</name>
</gene>
<dbReference type="Proteomes" id="UP000236370">
    <property type="component" value="Unassembled WGS sequence"/>
</dbReference>
<accession>A0A2J8IPR6</accession>
<comment type="caution">
    <text evidence="1">The sequence shown here is derived from an EMBL/GenBank/DDBJ whole genome shotgun (WGS) entry which is preliminary data.</text>
</comment>
<protein>
    <submittedName>
        <fullName evidence="1">SLC6A8 isoform 11</fullName>
    </submittedName>
</protein>
<feature type="non-terminal residue" evidence="1">
    <location>
        <position position="1"/>
    </location>
</feature>
<evidence type="ECO:0000313" key="1">
    <source>
        <dbReference type="EMBL" id="PNI12509.1"/>
    </source>
</evidence>
<organism evidence="1 2">
    <name type="scientific">Pan troglodytes</name>
    <name type="common">Chimpanzee</name>
    <dbReference type="NCBI Taxonomy" id="9598"/>
    <lineage>
        <taxon>Eukaryota</taxon>
        <taxon>Metazoa</taxon>
        <taxon>Chordata</taxon>
        <taxon>Craniata</taxon>
        <taxon>Vertebrata</taxon>
        <taxon>Euteleostomi</taxon>
        <taxon>Mammalia</taxon>
        <taxon>Eutheria</taxon>
        <taxon>Euarchontoglires</taxon>
        <taxon>Primates</taxon>
        <taxon>Haplorrhini</taxon>
        <taxon>Catarrhini</taxon>
        <taxon>Hominidae</taxon>
        <taxon>Pan</taxon>
    </lineage>
</organism>
<feature type="non-terminal residue" evidence="1">
    <location>
        <position position="89"/>
    </location>
</feature>
<dbReference type="AlphaFoldDB" id="A0A2J8IPR6"/>
<reference evidence="1 2" key="1">
    <citation type="submission" date="2017-12" db="EMBL/GenBank/DDBJ databases">
        <title>High-resolution comparative analysis of great ape genomes.</title>
        <authorList>
            <person name="Pollen A."/>
            <person name="Hastie A."/>
            <person name="Hormozdiari F."/>
            <person name="Dougherty M."/>
            <person name="Liu R."/>
            <person name="Chaisson M."/>
            <person name="Hoppe E."/>
            <person name="Hill C."/>
            <person name="Pang A."/>
            <person name="Hillier L."/>
            <person name="Baker C."/>
            <person name="Armstrong J."/>
            <person name="Shendure J."/>
            <person name="Paten B."/>
            <person name="Wilson R."/>
            <person name="Chao H."/>
            <person name="Schneider V."/>
            <person name="Ventura M."/>
            <person name="Kronenberg Z."/>
            <person name="Murali S."/>
            <person name="Gordon D."/>
            <person name="Cantsilieris S."/>
            <person name="Munson K."/>
            <person name="Nelson B."/>
            <person name="Raja A."/>
            <person name="Underwood J."/>
            <person name="Diekhans M."/>
            <person name="Fiddes I."/>
            <person name="Haussler D."/>
            <person name="Eichler E."/>
        </authorList>
    </citation>
    <scope>NUCLEOTIDE SEQUENCE [LARGE SCALE GENOMIC DNA]</scope>
    <source>
        <strain evidence="1">Yerkes chimp pedigree #C0471</strain>
    </source>
</reference>
<sequence length="89" mass="9410">GRHHPGSHQQRDQLLCWLRGLLHPGLHGCRAGRAHLQGGRVRAGPGLHRLPAGCHTDASGPTLGCPVLLHAVAAWSRQPGVEGFITGLL</sequence>
<name>A0A2J8IPR6_PANTR</name>
<dbReference type="EMBL" id="NBAG03000655">
    <property type="protein sequence ID" value="PNI12509.1"/>
    <property type="molecule type" value="Genomic_DNA"/>
</dbReference>
<proteinExistence type="predicted"/>
<evidence type="ECO:0000313" key="2">
    <source>
        <dbReference type="Proteomes" id="UP000236370"/>
    </source>
</evidence>